<name>A0A0G1N8A6_9BACT</name>
<dbReference type="InterPro" id="IPR036388">
    <property type="entry name" value="WH-like_DNA-bd_sf"/>
</dbReference>
<evidence type="ECO:0000313" key="4">
    <source>
        <dbReference type="EMBL" id="KKU16794.1"/>
    </source>
</evidence>
<evidence type="ECO:0000256" key="1">
    <source>
        <dbReference type="ARBA" id="ARBA00006525"/>
    </source>
</evidence>
<dbReference type="EMBL" id="LCLM01000024">
    <property type="protein sequence ID" value="KKU16794.1"/>
    <property type="molecule type" value="Genomic_DNA"/>
</dbReference>
<evidence type="ECO:0000313" key="5">
    <source>
        <dbReference type="Proteomes" id="UP000034922"/>
    </source>
</evidence>
<comment type="caution">
    <text evidence="4">The sequence shown here is derived from an EMBL/GenBank/DDBJ whole genome shotgun (WGS) entry which is preliminary data.</text>
</comment>
<dbReference type="InterPro" id="IPR041614">
    <property type="entry name" value="DprA_WH"/>
</dbReference>
<feature type="domain" description="DprA winged helix" evidence="3">
    <location>
        <begin position="94"/>
        <end position="152"/>
    </location>
</feature>
<dbReference type="SUPFAM" id="SSF102405">
    <property type="entry name" value="MCP/YpsA-like"/>
    <property type="match status" value="1"/>
</dbReference>
<dbReference type="InterPro" id="IPR057666">
    <property type="entry name" value="DrpA_SLOG"/>
</dbReference>
<feature type="non-terminal residue" evidence="4">
    <location>
        <position position="1"/>
    </location>
</feature>
<dbReference type="Gene3D" id="3.40.50.450">
    <property type="match status" value="1"/>
</dbReference>
<dbReference type="PANTHER" id="PTHR43022">
    <property type="entry name" value="PROTEIN SMF"/>
    <property type="match status" value="1"/>
</dbReference>
<evidence type="ECO:0000259" key="3">
    <source>
        <dbReference type="Pfam" id="PF17782"/>
    </source>
</evidence>
<reference evidence="4 5" key="1">
    <citation type="journal article" date="2015" name="Nature">
        <title>rRNA introns, odd ribosomes, and small enigmatic genomes across a large radiation of phyla.</title>
        <authorList>
            <person name="Brown C.T."/>
            <person name="Hug L.A."/>
            <person name="Thomas B.C."/>
            <person name="Sharon I."/>
            <person name="Castelle C.J."/>
            <person name="Singh A."/>
            <person name="Wilkins M.J."/>
            <person name="Williams K.H."/>
            <person name="Banfield J.F."/>
        </authorList>
    </citation>
    <scope>NUCLEOTIDE SEQUENCE [LARGE SCALE GENOMIC DNA]</scope>
</reference>
<dbReference type="PATRIC" id="fig|1618589.3.peg.382"/>
<sequence>EYEPDQKAQLWMYSARNRIVAGLSSLGVLIIEAGEASGSLITARLAKEQGKKVFAVPGPISSPVSQGTNLLIKKGEAKTVTDPADILGTPRAEARQTAAPDLDGLEKKIYLALKLEPLTVDEIVAAVGEDVVEISKSLSLMSLKGLIGESGGKFFLSSS</sequence>
<dbReference type="PANTHER" id="PTHR43022:SF1">
    <property type="entry name" value="PROTEIN SMF"/>
    <property type="match status" value="1"/>
</dbReference>
<dbReference type="Pfam" id="PF17782">
    <property type="entry name" value="WHD_DprA"/>
    <property type="match status" value="1"/>
</dbReference>
<proteinExistence type="inferred from homology"/>
<protein>
    <submittedName>
        <fullName evidence="4">Transcriptional regulator, MarR family</fullName>
    </submittedName>
</protein>
<dbReference type="AlphaFoldDB" id="A0A0G1N8A6"/>
<dbReference type="Proteomes" id="UP000034922">
    <property type="component" value="Unassembled WGS sequence"/>
</dbReference>
<dbReference type="Gene3D" id="1.10.10.10">
    <property type="entry name" value="Winged helix-like DNA-binding domain superfamily/Winged helix DNA-binding domain"/>
    <property type="match status" value="1"/>
</dbReference>
<accession>A0A0G1N8A6</accession>
<evidence type="ECO:0000259" key="2">
    <source>
        <dbReference type="Pfam" id="PF02481"/>
    </source>
</evidence>
<gene>
    <name evidence="4" type="ORF">UX25_C0024G0001</name>
</gene>
<dbReference type="Pfam" id="PF02481">
    <property type="entry name" value="DNA_processg_A"/>
    <property type="match status" value="1"/>
</dbReference>
<comment type="similarity">
    <text evidence="1">Belongs to the DprA/Smf family.</text>
</comment>
<dbReference type="InterPro" id="IPR003488">
    <property type="entry name" value="DprA"/>
</dbReference>
<dbReference type="GO" id="GO:0009294">
    <property type="term" value="P:DNA-mediated transformation"/>
    <property type="evidence" value="ECO:0007669"/>
    <property type="project" value="InterPro"/>
</dbReference>
<dbReference type="STRING" id="1618589.UX25_C0024G0001"/>
<feature type="domain" description="Smf/DprA SLOG" evidence="2">
    <location>
        <begin position="1"/>
        <end position="87"/>
    </location>
</feature>
<organism evidence="4 5">
    <name type="scientific">Candidatus Woesebacteria bacterium GW2011_GWC2_45_9</name>
    <dbReference type="NCBI Taxonomy" id="1618589"/>
    <lineage>
        <taxon>Bacteria</taxon>
        <taxon>Candidatus Woeseibacteriota</taxon>
    </lineage>
</organism>